<dbReference type="PANTHER" id="PTHR42756:SF1">
    <property type="entry name" value="TRANSCRIPTIONAL REPRESSOR OF EMRAB OPERON"/>
    <property type="match status" value="1"/>
</dbReference>
<dbReference type="Gene3D" id="1.10.10.10">
    <property type="entry name" value="Winged helix-like DNA-binding domain superfamily/Winged helix DNA-binding domain"/>
    <property type="match status" value="1"/>
</dbReference>
<dbReference type="OrthoDB" id="162531at2"/>
<organism evidence="5 6">
    <name type="scientific">Arthrobacter crusticola</name>
    <dbReference type="NCBI Taxonomy" id="2547960"/>
    <lineage>
        <taxon>Bacteria</taxon>
        <taxon>Bacillati</taxon>
        <taxon>Actinomycetota</taxon>
        <taxon>Actinomycetes</taxon>
        <taxon>Micrococcales</taxon>
        <taxon>Micrococcaceae</taxon>
        <taxon>Arthrobacter</taxon>
    </lineage>
</organism>
<keyword evidence="3" id="KW-0804">Transcription</keyword>
<sequence length="165" mass="17591">MGKDNRAAILRLLQQFTAETERYVDVVSTKDALHRTDLHALGILVGAAQSGTTVTPGRLREELNLSSPATTALIDRLTSAGHVTRARSDIDRRQVHLEMTEKAQAAGSRLFAPLAEHISAALDEFSDDELALLTTMLERITAATITAKNDAGRLPGPGPGATLGP</sequence>
<proteinExistence type="predicted"/>
<evidence type="ECO:0000256" key="3">
    <source>
        <dbReference type="ARBA" id="ARBA00023163"/>
    </source>
</evidence>
<evidence type="ECO:0000313" key="6">
    <source>
        <dbReference type="Proteomes" id="UP000295411"/>
    </source>
</evidence>
<evidence type="ECO:0000256" key="1">
    <source>
        <dbReference type="ARBA" id="ARBA00023015"/>
    </source>
</evidence>
<dbReference type="RefSeq" id="WP_133403674.1">
    <property type="nucleotide sequence ID" value="NZ_SMTK01000003.1"/>
</dbReference>
<reference evidence="5 6" key="1">
    <citation type="submission" date="2019-03" db="EMBL/GenBank/DDBJ databases">
        <title>Arthrobacter sp. nov., an bacterium isolated from biocrust in Mu Us Desert.</title>
        <authorList>
            <person name="Lixiong L."/>
        </authorList>
    </citation>
    <scope>NUCLEOTIDE SEQUENCE [LARGE SCALE GENOMIC DNA]</scope>
    <source>
        <strain evidence="5 6">SLN-3</strain>
    </source>
</reference>
<dbReference type="GO" id="GO:0003700">
    <property type="term" value="F:DNA-binding transcription factor activity"/>
    <property type="evidence" value="ECO:0007669"/>
    <property type="project" value="InterPro"/>
</dbReference>
<dbReference type="PROSITE" id="PS50995">
    <property type="entry name" value="HTH_MARR_2"/>
    <property type="match status" value="1"/>
</dbReference>
<dbReference type="InterPro" id="IPR036390">
    <property type="entry name" value="WH_DNA-bd_sf"/>
</dbReference>
<dbReference type="Proteomes" id="UP000295411">
    <property type="component" value="Unassembled WGS sequence"/>
</dbReference>
<dbReference type="PRINTS" id="PR00598">
    <property type="entry name" value="HTHMARR"/>
</dbReference>
<evidence type="ECO:0000256" key="2">
    <source>
        <dbReference type="ARBA" id="ARBA00023125"/>
    </source>
</evidence>
<keyword evidence="1" id="KW-0805">Transcription regulation</keyword>
<evidence type="ECO:0000313" key="5">
    <source>
        <dbReference type="EMBL" id="TDK25405.1"/>
    </source>
</evidence>
<name>A0A4R5TW90_9MICC</name>
<dbReference type="PANTHER" id="PTHR42756">
    <property type="entry name" value="TRANSCRIPTIONAL REGULATOR, MARR"/>
    <property type="match status" value="1"/>
</dbReference>
<evidence type="ECO:0000259" key="4">
    <source>
        <dbReference type="PROSITE" id="PS50995"/>
    </source>
</evidence>
<dbReference type="Pfam" id="PF12802">
    <property type="entry name" value="MarR_2"/>
    <property type="match status" value="1"/>
</dbReference>
<dbReference type="GO" id="GO:0003677">
    <property type="term" value="F:DNA binding"/>
    <property type="evidence" value="ECO:0007669"/>
    <property type="project" value="UniProtKB-KW"/>
</dbReference>
<keyword evidence="2" id="KW-0238">DNA-binding</keyword>
<gene>
    <name evidence="5" type="ORF">E2F48_09060</name>
</gene>
<feature type="domain" description="HTH marR-type" evidence="4">
    <location>
        <begin position="6"/>
        <end position="142"/>
    </location>
</feature>
<dbReference type="InterPro" id="IPR036388">
    <property type="entry name" value="WH-like_DNA-bd_sf"/>
</dbReference>
<dbReference type="EMBL" id="SMTK01000003">
    <property type="protein sequence ID" value="TDK25405.1"/>
    <property type="molecule type" value="Genomic_DNA"/>
</dbReference>
<dbReference type="AlphaFoldDB" id="A0A4R5TW90"/>
<dbReference type="SUPFAM" id="SSF46785">
    <property type="entry name" value="Winged helix' DNA-binding domain"/>
    <property type="match status" value="1"/>
</dbReference>
<dbReference type="InterPro" id="IPR000835">
    <property type="entry name" value="HTH_MarR-typ"/>
</dbReference>
<dbReference type="SMART" id="SM00347">
    <property type="entry name" value="HTH_MARR"/>
    <property type="match status" value="1"/>
</dbReference>
<protein>
    <submittedName>
        <fullName evidence="5">MarR family transcriptional regulator</fullName>
    </submittedName>
</protein>
<comment type="caution">
    <text evidence="5">The sequence shown here is derived from an EMBL/GenBank/DDBJ whole genome shotgun (WGS) entry which is preliminary data.</text>
</comment>
<accession>A0A4R5TW90</accession>
<keyword evidence="6" id="KW-1185">Reference proteome</keyword>